<accession>A0A508A304</accession>
<feature type="signal peptide" evidence="1">
    <location>
        <begin position="1"/>
        <end position="19"/>
    </location>
</feature>
<protein>
    <submittedName>
        <fullName evidence="2">Uncharacterized protein</fullName>
    </submittedName>
</protein>
<reference evidence="2 3" key="1">
    <citation type="submission" date="2019-06" db="EMBL/GenBank/DDBJ databases">
        <title>Flavibacter putida gen. nov., sp. nov., a novel marine bacterium of the family Flavobacteriaceae isolated from coastal seawater.</title>
        <authorList>
            <person name="Feng X."/>
        </authorList>
    </citation>
    <scope>NUCLEOTIDE SEQUENCE [LARGE SCALE GENOMIC DNA]</scope>
    <source>
        <strain evidence="2 3">PLHSN227</strain>
    </source>
</reference>
<dbReference type="Proteomes" id="UP000317169">
    <property type="component" value="Unassembled WGS sequence"/>
</dbReference>
<dbReference type="AlphaFoldDB" id="A0A508A304"/>
<keyword evidence="3" id="KW-1185">Reference proteome</keyword>
<comment type="caution">
    <text evidence="2">The sequence shown here is derived from an EMBL/GenBank/DDBJ whole genome shotgun (WGS) entry which is preliminary data.</text>
</comment>
<dbReference type="EMBL" id="VIAR01000002">
    <property type="protein sequence ID" value="TQD40222.1"/>
    <property type="molecule type" value="Genomic_DNA"/>
</dbReference>
<evidence type="ECO:0000313" key="3">
    <source>
        <dbReference type="Proteomes" id="UP000317169"/>
    </source>
</evidence>
<dbReference type="RefSeq" id="WP_141420752.1">
    <property type="nucleotide sequence ID" value="NZ_VIAR01000002.1"/>
</dbReference>
<sequence>MRKLLFLCGITLLFFTVGCSDDDSDVLNSNLANYYPLENNNSWTYTNRLNIEQQENQEGTETLTAVDAGNNAYTFEREGDILTGFASSILTNGEVTKQNNSLLYNGALTIDLSEFGSFPINLEPIVFSIENAKLYDKAASAGTNLFSNSNQITQELSFEGQSFDLVIDYDIFIDQGQKLDNYSVATESFADVITSKIGLRMSISAIVGGFISLPLLDETEVISSTNYFAKDIGLIYNETQYDIATEAISEINIPSLEYHAVLSQVIDSYSFN</sequence>
<dbReference type="PROSITE" id="PS51257">
    <property type="entry name" value="PROKAR_LIPOPROTEIN"/>
    <property type="match status" value="1"/>
</dbReference>
<keyword evidence="1" id="KW-0732">Signal</keyword>
<evidence type="ECO:0000313" key="2">
    <source>
        <dbReference type="EMBL" id="TQD40222.1"/>
    </source>
</evidence>
<dbReference type="OrthoDB" id="1435518at2"/>
<name>A0A508A304_9FLAO</name>
<feature type="chain" id="PRO_5021436752" evidence="1">
    <location>
        <begin position="20"/>
        <end position="272"/>
    </location>
</feature>
<gene>
    <name evidence="2" type="ORF">FKR84_03215</name>
</gene>
<proteinExistence type="predicted"/>
<evidence type="ECO:0000256" key="1">
    <source>
        <dbReference type="SAM" id="SignalP"/>
    </source>
</evidence>
<organism evidence="2 3">
    <name type="scientific">Haloflavibacter putidus</name>
    <dbReference type="NCBI Taxonomy" id="2576776"/>
    <lineage>
        <taxon>Bacteria</taxon>
        <taxon>Pseudomonadati</taxon>
        <taxon>Bacteroidota</taxon>
        <taxon>Flavobacteriia</taxon>
        <taxon>Flavobacteriales</taxon>
        <taxon>Flavobacteriaceae</taxon>
        <taxon>Haloflavibacter</taxon>
    </lineage>
</organism>